<dbReference type="SUPFAM" id="SSF88713">
    <property type="entry name" value="Glycoside hydrolase/deacetylase"/>
    <property type="match status" value="1"/>
</dbReference>
<comment type="caution">
    <text evidence="3">The sequence shown here is derived from an EMBL/GenBank/DDBJ whole genome shotgun (WGS) entry which is preliminary data.</text>
</comment>
<dbReference type="AlphaFoldDB" id="A0A368WDR7"/>
<keyword evidence="1" id="KW-0812">Transmembrane</keyword>
<reference evidence="3 4" key="1">
    <citation type="submission" date="2018-07" db="EMBL/GenBank/DDBJ databases">
        <title>Genomic Encyclopedia of Type Strains, Phase III (KMG-III): the genomes of soil and plant-associated and newly described type strains.</title>
        <authorList>
            <person name="Whitman W."/>
        </authorList>
    </citation>
    <scope>NUCLEOTIDE SEQUENCE [LARGE SCALE GENOMIC DNA]</scope>
    <source>
        <strain evidence="3 4">CECT 7506</strain>
    </source>
</reference>
<keyword evidence="4" id="KW-1185">Reference proteome</keyword>
<protein>
    <submittedName>
        <fullName evidence="3">Peptidoglycan/xylan/chitin deacetylase (PgdA/CDA1 family)</fullName>
    </submittedName>
</protein>
<dbReference type="InterPro" id="IPR011330">
    <property type="entry name" value="Glyco_hydro/deAcase_b/a-brl"/>
</dbReference>
<dbReference type="GO" id="GO:0016810">
    <property type="term" value="F:hydrolase activity, acting on carbon-nitrogen (but not peptide) bonds"/>
    <property type="evidence" value="ECO:0007669"/>
    <property type="project" value="InterPro"/>
</dbReference>
<dbReference type="Proteomes" id="UP000252415">
    <property type="component" value="Unassembled WGS sequence"/>
</dbReference>
<keyword evidence="1" id="KW-0472">Membrane</keyword>
<dbReference type="InterPro" id="IPR050248">
    <property type="entry name" value="Polysacc_deacetylase_ArnD"/>
</dbReference>
<dbReference type="EMBL" id="QPJD01000001">
    <property type="protein sequence ID" value="RCW51854.1"/>
    <property type="molecule type" value="Genomic_DNA"/>
</dbReference>
<name>A0A368WDR7_9BACL</name>
<dbReference type="PROSITE" id="PS51677">
    <property type="entry name" value="NODB"/>
    <property type="match status" value="1"/>
</dbReference>
<dbReference type="CDD" id="cd10944">
    <property type="entry name" value="CE4_SmPgdA_like"/>
    <property type="match status" value="1"/>
</dbReference>
<gene>
    <name evidence="3" type="ORF">DFP97_101197</name>
</gene>
<sequence length="444" mass="49430">MAGWMRQIVQAAICVMFVWFGMFDLGGWAVYKGEAAREAEAVPASMHSASVSYYEAQPLLTEPVSYESGKELEREKPVVKAAALPNDRAEALSQESNQKVVYLTFDDGPSKNTEHVLSLLKKEGIKATFFVLGEHVLEQPKIAKRIAREGHSIGNHTFNHKYERLYGSFTEFADQVMKTDEAIYRTTGVRTTLFRAPGGTHSNFDQGYFDAMAAAGYQVHDWNVDSGDSKRRGVPASEIIATVKGSKLADKLIVLLHDSAGHEESVKALPAIIKYYKSKGYSFAPLTDKVEPIQFTVAKKLKWSREKVTESQRAKLAHFSEALGRSSRQAQAEQKEPVLILHRGEERLELQPAEYGVSKGAIEVSLLKLTEWIGGTAETDLDNGVIEAYMNGNRLLWLTGLADRPSNQPAGQIVVPVRETLKKFGIGITSFVYNDEQREIWITE</sequence>
<proteinExistence type="predicted"/>
<feature type="transmembrane region" description="Helical" evidence="1">
    <location>
        <begin position="12"/>
        <end position="31"/>
    </location>
</feature>
<keyword evidence="1" id="KW-1133">Transmembrane helix</keyword>
<dbReference type="Gene3D" id="3.20.20.370">
    <property type="entry name" value="Glycoside hydrolase/deacetylase"/>
    <property type="match status" value="1"/>
</dbReference>
<dbReference type="Pfam" id="PF01522">
    <property type="entry name" value="Polysacc_deac_1"/>
    <property type="match status" value="1"/>
</dbReference>
<dbReference type="InterPro" id="IPR002509">
    <property type="entry name" value="NODB_dom"/>
</dbReference>
<feature type="domain" description="NodB homology" evidence="2">
    <location>
        <begin position="99"/>
        <end position="284"/>
    </location>
</feature>
<dbReference type="PANTHER" id="PTHR10587">
    <property type="entry name" value="GLYCOSYL TRANSFERASE-RELATED"/>
    <property type="match status" value="1"/>
</dbReference>
<evidence type="ECO:0000259" key="2">
    <source>
        <dbReference type="PROSITE" id="PS51677"/>
    </source>
</evidence>
<evidence type="ECO:0000313" key="3">
    <source>
        <dbReference type="EMBL" id="RCW51854.1"/>
    </source>
</evidence>
<evidence type="ECO:0000256" key="1">
    <source>
        <dbReference type="SAM" id="Phobius"/>
    </source>
</evidence>
<dbReference type="GO" id="GO:0005975">
    <property type="term" value="P:carbohydrate metabolic process"/>
    <property type="evidence" value="ECO:0007669"/>
    <property type="project" value="InterPro"/>
</dbReference>
<organism evidence="3 4">
    <name type="scientific">Paenibacillus prosopidis</name>
    <dbReference type="NCBI Taxonomy" id="630520"/>
    <lineage>
        <taxon>Bacteria</taxon>
        <taxon>Bacillati</taxon>
        <taxon>Bacillota</taxon>
        <taxon>Bacilli</taxon>
        <taxon>Bacillales</taxon>
        <taxon>Paenibacillaceae</taxon>
        <taxon>Paenibacillus</taxon>
    </lineage>
</organism>
<dbReference type="PANTHER" id="PTHR10587:SF125">
    <property type="entry name" value="POLYSACCHARIDE DEACETYLASE YHEN-RELATED"/>
    <property type="match status" value="1"/>
</dbReference>
<evidence type="ECO:0000313" key="4">
    <source>
        <dbReference type="Proteomes" id="UP000252415"/>
    </source>
</evidence>
<accession>A0A368WDR7</accession>